<dbReference type="SUPFAM" id="SSF52047">
    <property type="entry name" value="RNI-like"/>
    <property type="match status" value="1"/>
</dbReference>
<gene>
    <name evidence="1" type="ORF">R3P38DRAFT_3168090</name>
</gene>
<organism evidence="1 2">
    <name type="scientific">Favolaschia claudopus</name>
    <dbReference type="NCBI Taxonomy" id="2862362"/>
    <lineage>
        <taxon>Eukaryota</taxon>
        <taxon>Fungi</taxon>
        <taxon>Dikarya</taxon>
        <taxon>Basidiomycota</taxon>
        <taxon>Agaricomycotina</taxon>
        <taxon>Agaricomycetes</taxon>
        <taxon>Agaricomycetidae</taxon>
        <taxon>Agaricales</taxon>
        <taxon>Marasmiineae</taxon>
        <taxon>Mycenaceae</taxon>
        <taxon>Favolaschia</taxon>
    </lineage>
</organism>
<reference evidence="1 2" key="1">
    <citation type="journal article" date="2024" name="J Genomics">
        <title>Draft genome sequencing and assembly of Favolaschia claudopus CIRM-BRFM 2984 isolated from oak limbs.</title>
        <authorList>
            <person name="Navarro D."/>
            <person name="Drula E."/>
            <person name="Chaduli D."/>
            <person name="Cazenave R."/>
            <person name="Ahrendt S."/>
            <person name="Wang J."/>
            <person name="Lipzen A."/>
            <person name="Daum C."/>
            <person name="Barry K."/>
            <person name="Grigoriev I.V."/>
            <person name="Favel A."/>
            <person name="Rosso M.N."/>
            <person name="Martin F."/>
        </authorList>
    </citation>
    <scope>NUCLEOTIDE SEQUENCE [LARGE SCALE GENOMIC DNA]</scope>
    <source>
        <strain evidence="1 2">CIRM-BRFM 2984</strain>
    </source>
</reference>
<sequence length="1342" mass="151003">MAANRIPDEIISEILSPALRVSDTTFSTLTSVAGASPFLTFSESSSAYLEVSKSWLRVGTPLLYNVVAIRSTAQAQALAATLTTNPDLGCFIKKLRVEGGYDMHMLTIIRAAQKISDVYLSLVFDKSDNASGLRKALPLLDPVRIIVDGDSDVESEDATGLLDVLETCVLNWKRLTQIKLTLSFAIFTFSETLRSMPHLKTLVIGINFDTARLPQHVRELSINSGLKHVRVEAQDSYLKSIDSQQLLYDEFKGDPRMASLLDLPDGRPSSGNSHLECTEMNISSSSFTYPARLTADTTQEDAIWDRILFFALRDNIPEIIPKESHPPSRFRFRGEPSWDRLAPLQVCKMFARLGLPHLYTIVVVEEMPCARSLVSKLIERPELAHHIQALYLDLHTISAVFDQLTPHMQRLIEMQVSYNYDSKISWRTFKDFAETSGHHLQILRGLQVTESIEAVSPATLALFSRIVSFDWDSDVKFNSAQELIPRTTFNTLTKLTVDEFDESFFDVLACMELPLLETIFFNSLTVCGGASFFQRHGAKLRELKLSDGQLNTLNAEIWRNCASLTTLRILCDNEHFVRDSCLSTPETLPHLEWISFETVDEYKKLTTKEQIPHFNRLINALRTTKSFPALREIQHPLCKWPTTEHGKDTWSKWAEKLLTRDVHLVGPDGTVQPRNALKSTSNMAANRAPDEIISEILSPALRVSDAAFSTLNSVAKKSPFLTFSESTSAYLAVSKSWLRVATPLLYHTVPIRSTAQAQALAAALTSNPGLGRFIKKLRVEGGYGESMGTILLAAGDGITDLYISLDIYRFDKVDSLSFGLQYLNPIRVIIDSPPSIPCNADGLWRSLTSTSSCWMRLTQVEMPLDGWAKFCMSNPRSLYRLESLVLWIERDSVRIPTLISGITSVNPHLKNLQIRSSSSSSSAKIQKRLYDEFRGHPRLRAILNLKIRTPVSRDTTVSSGINKGPTTPFVYPPQLAANPAQEAAVWSRILFFVFQLELAGPKALVLSPMHHIAPLLVCRMFARHGIPHLYRVIILDRRSKARLLALQLQKNAALGRHVRTLGLRFHTDSSEFTALIACMPALTALYTSPNYRPISYQSFQSLITSTGTTLQALHPPKIRKPSDAVSMVIFCPLREIQKLRWDSLTEFQIAPLAESTSAFGKLVELTVDDFHESFLQVLALMELPSLQVVTFKSFAGHGGADFFQRHGSKIRELQVPETQLTDPGLAIWHNCPTLTTLRVVSNEEHFVSDSCLTISETHPRLERIFFLVYDGYNKFKTPHEQHFNRLEIHHPFCVWPATEHEIPKHPWAKWAGRLLERNVRLLGPDLVGWRPRLKSRNSGRRG</sequence>
<dbReference type="InterPro" id="IPR032675">
    <property type="entry name" value="LRR_dom_sf"/>
</dbReference>
<evidence type="ECO:0000313" key="2">
    <source>
        <dbReference type="Proteomes" id="UP001362999"/>
    </source>
</evidence>
<dbReference type="EMBL" id="JAWWNJ010000003">
    <property type="protein sequence ID" value="KAK7059632.1"/>
    <property type="molecule type" value="Genomic_DNA"/>
</dbReference>
<proteinExistence type="predicted"/>
<protein>
    <recommendedName>
        <fullName evidence="3">F-box domain-containing protein</fullName>
    </recommendedName>
</protein>
<evidence type="ECO:0000313" key="1">
    <source>
        <dbReference type="EMBL" id="KAK7059632.1"/>
    </source>
</evidence>
<keyword evidence="2" id="KW-1185">Reference proteome</keyword>
<dbReference type="Proteomes" id="UP001362999">
    <property type="component" value="Unassembled WGS sequence"/>
</dbReference>
<name>A0AAW0E5I4_9AGAR</name>
<dbReference type="SUPFAM" id="SSF52058">
    <property type="entry name" value="L domain-like"/>
    <property type="match status" value="1"/>
</dbReference>
<accession>A0AAW0E5I4</accession>
<dbReference type="Gene3D" id="3.80.10.10">
    <property type="entry name" value="Ribonuclease Inhibitor"/>
    <property type="match status" value="2"/>
</dbReference>
<evidence type="ECO:0008006" key="3">
    <source>
        <dbReference type="Google" id="ProtNLM"/>
    </source>
</evidence>
<comment type="caution">
    <text evidence="1">The sequence shown here is derived from an EMBL/GenBank/DDBJ whole genome shotgun (WGS) entry which is preliminary data.</text>
</comment>